<evidence type="ECO:0000313" key="1">
    <source>
        <dbReference type="EMBL" id="PAV19226.1"/>
    </source>
</evidence>
<keyword evidence="2" id="KW-1185">Reference proteome</keyword>
<dbReference type="SUPFAM" id="SSF50475">
    <property type="entry name" value="FMN-binding split barrel"/>
    <property type="match status" value="1"/>
</dbReference>
<dbReference type="PANTHER" id="PTHR42815:SF2">
    <property type="entry name" value="FAD-BINDING, PUTATIVE (AFU_ORTHOLOGUE AFUA_6G07600)-RELATED"/>
    <property type="match status" value="1"/>
</dbReference>
<proteinExistence type="predicted"/>
<evidence type="ECO:0000313" key="2">
    <source>
        <dbReference type="Proteomes" id="UP000217199"/>
    </source>
</evidence>
<comment type="caution">
    <text evidence="1">The sequence shown here is derived from an EMBL/GenBank/DDBJ whole genome shotgun (WGS) entry which is preliminary data.</text>
</comment>
<reference evidence="1 2" key="1">
    <citation type="journal article" date="2017" name="Mol. Ecol.">
        <title>Comparative and population genomic landscape of Phellinus noxius: A hypervariable fungus causing root rot in trees.</title>
        <authorList>
            <person name="Chung C.L."/>
            <person name="Lee T.J."/>
            <person name="Akiba M."/>
            <person name="Lee H.H."/>
            <person name="Kuo T.H."/>
            <person name="Liu D."/>
            <person name="Ke H.M."/>
            <person name="Yokoi T."/>
            <person name="Roa M.B."/>
            <person name="Lu M.J."/>
            <person name="Chang Y.Y."/>
            <person name="Ann P.J."/>
            <person name="Tsai J.N."/>
            <person name="Chen C.Y."/>
            <person name="Tzean S.S."/>
            <person name="Ota Y."/>
            <person name="Hattori T."/>
            <person name="Sahashi N."/>
            <person name="Liou R.F."/>
            <person name="Kikuchi T."/>
            <person name="Tsai I.J."/>
        </authorList>
    </citation>
    <scope>NUCLEOTIDE SEQUENCE [LARGE SCALE GENOMIC DNA]</scope>
    <source>
        <strain evidence="1 2">FFPRI411160</strain>
    </source>
</reference>
<dbReference type="AlphaFoldDB" id="A0A286UHX8"/>
<gene>
    <name evidence="1" type="ORF">PNOK_0415900</name>
</gene>
<dbReference type="EMBL" id="NBII01000004">
    <property type="protein sequence ID" value="PAV19226.1"/>
    <property type="molecule type" value="Genomic_DNA"/>
</dbReference>
<dbReference type="STRING" id="2282107.A0A286UHX8"/>
<dbReference type="InParanoid" id="A0A286UHX8"/>
<dbReference type="Proteomes" id="UP000217199">
    <property type="component" value="Unassembled WGS sequence"/>
</dbReference>
<dbReference type="PANTHER" id="PTHR42815">
    <property type="entry name" value="FAD-BINDING, PUTATIVE (AFU_ORTHOLOGUE AFUA_6G07600)-RELATED"/>
    <property type="match status" value="1"/>
</dbReference>
<organism evidence="1 2">
    <name type="scientific">Pyrrhoderma noxium</name>
    <dbReference type="NCBI Taxonomy" id="2282107"/>
    <lineage>
        <taxon>Eukaryota</taxon>
        <taxon>Fungi</taxon>
        <taxon>Dikarya</taxon>
        <taxon>Basidiomycota</taxon>
        <taxon>Agaricomycotina</taxon>
        <taxon>Agaricomycetes</taxon>
        <taxon>Hymenochaetales</taxon>
        <taxon>Hymenochaetaceae</taxon>
        <taxon>Pyrrhoderma</taxon>
    </lineage>
</organism>
<dbReference type="InterPro" id="IPR012349">
    <property type="entry name" value="Split_barrel_FMN-bd"/>
</dbReference>
<accession>A0A286UHX8</accession>
<dbReference type="OrthoDB" id="436496at2759"/>
<dbReference type="Gene3D" id="2.30.110.10">
    <property type="entry name" value="Electron Transport, Fmn-binding Protein, Chain A"/>
    <property type="match status" value="1"/>
</dbReference>
<sequence>MSIALNGWHHGEQSIHDRVGTSDIVSSSYLWIENSMPEQHRQFYAKNVCFIPLTTVDEHGLPWASLVTSKDDQSKFMSSPSETQLIINLTLLPGDPINRNLDLFDVCRKGAHGQGINQQNILVAGLGIEFHTRRRNKFAGFISHIEKHEDLSRTLFLRVNQAIGNCPKYINARSLDMYSETNPWVSYKRLDLNPEERIPDDLIKFINRADTVFIGTVFNSDEANRVRYPPHLGMNIRGGRPGFIRVVPSDGRTVVLPDYSGNRLLTTLGNIEASSLAALTFLDFESGDILYLSGTAKNLVGQDALKLMPRQNVLTTIHIEACIFVQDVFPIRQHPGSVVEKSPYCPPIRLLSEELDQSGRLLDNVSLTLTGIEIHSPSLATFHFESSSAISILPGQAAVLDFTRLFGKQQYAHMAPGREASLNDDRPDNA</sequence>
<name>A0A286UHX8_9AGAM</name>
<protein>
    <submittedName>
        <fullName evidence="1">Oxidoreductase fad nad-binding protein</fullName>
    </submittedName>
</protein>